<feature type="domain" description="CbbQ/NirQ/NorQ C-terminal" evidence="5">
    <location>
        <begin position="187"/>
        <end position="270"/>
    </location>
</feature>
<name>A0A1I2UAJ7_9GAMM</name>
<keyword evidence="2" id="KW-0547">Nucleotide-binding</keyword>
<dbReference type="PANTHER" id="PTHR42759:SF7">
    <property type="entry name" value="DENITRIFICATION REGULATORY PROTEIN NIRQ"/>
    <property type="match status" value="1"/>
</dbReference>
<protein>
    <submittedName>
        <fullName evidence="6">Nitric oxide reductase NorQ protein</fullName>
    </submittedName>
</protein>
<dbReference type="Proteomes" id="UP000198623">
    <property type="component" value="Unassembled WGS sequence"/>
</dbReference>
<proteinExistence type="inferred from homology"/>
<accession>A0A1I2UAJ7</accession>
<keyword evidence="3" id="KW-0067">ATP-binding</keyword>
<evidence type="ECO:0000313" key="6">
    <source>
        <dbReference type="EMBL" id="SFG74108.1"/>
    </source>
</evidence>
<dbReference type="InterPro" id="IPR027417">
    <property type="entry name" value="P-loop_NTPase"/>
</dbReference>
<dbReference type="InterPro" id="IPR013615">
    <property type="entry name" value="CbbQ_C"/>
</dbReference>
<dbReference type="InterPro" id="IPR050764">
    <property type="entry name" value="CbbQ/NirQ/NorQ/GpvN"/>
</dbReference>
<evidence type="ECO:0000259" key="4">
    <source>
        <dbReference type="Pfam" id="PF07728"/>
    </source>
</evidence>
<dbReference type="SUPFAM" id="SSF52540">
    <property type="entry name" value="P-loop containing nucleoside triphosphate hydrolases"/>
    <property type="match status" value="1"/>
</dbReference>
<evidence type="ECO:0000256" key="3">
    <source>
        <dbReference type="ARBA" id="ARBA00022840"/>
    </source>
</evidence>
<evidence type="ECO:0000256" key="1">
    <source>
        <dbReference type="ARBA" id="ARBA00009417"/>
    </source>
</evidence>
<keyword evidence="7" id="KW-1185">Reference proteome</keyword>
<feature type="domain" description="ATPase dynein-related AAA" evidence="4">
    <location>
        <begin position="40"/>
        <end position="174"/>
    </location>
</feature>
<dbReference type="Pfam" id="PF07728">
    <property type="entry name" value="AAA_5"/>
    <property type="match status" value="1"/>
</dbReference>
<gene>
    <name evidence="6" type="ORF">SAMN05216175_11294</name>
</gene>
<dbReference type="EMBL" id="FOOU01000012">
    <property type="protein sequence ID" value="SFG74108.1"/>
    <property type="molecule type" value="Genomic_DNA"/>
</dbReference>
<dbReference type="PANTHER" id="PTHR42759">
    <property type="entry name" value="MOXR FAMILY PROTEIN"/>
    <property type="match status" value="1"/>
</dbReference>
<dbReference type="OrthoDB" id="9808317at2"/>
<dbReference type="GO" id="GO:0005524">
    <property type="term" value="F:ATP binding"/>
    <property type="evidence" value="ECO:0007669"/>
    <property type="project" value="UniProtKB-KW"/>
</dbReference>
<evidence type="ECO:0000313" key="7">
    <source>
        <dbReference type="Proteomes" id="UP000198623"/>
    </source>
</evidence>
<reference evidence="7" key="1">
    <citation type="submission" date="2016-10" db="EMBL/GenBank/DDBJ databases">
        <authorList>
            <person name="Varghese N."/>
            <person name="Submissions S."/>
        </authorList>
    </citation>
    <scope>NUCLEOTIDE SEQUENCE [LARGE SCALE GENOMIC DNA]</scope>
    <source>
        <strain evidence="7">CGMCC 1.10971</strain>
    </source>
</reference>
<evidence type="ECO:0000256" key="2">
    <source>
        <dbReference type="ARBA" id="ARBA00022741"/>
    </source>
</evidence>
<dbReference type="AlphaFoldDB" id="A0A1I2UAJ7"/>
<organism evidence="6 7">
    <name type="scientific">Neptunomonas qingdaonensis</name>
    <dbReference type="NCBI Taxonomy" id="1045558"/>
    <lineage>
        <taxon>Bacteria</taxon>
        <taxon>Pseudomonadati</taxon>
        <taxon>Pseudomonadota</taxon>
        <taxon>Gammaproteobacteria</taxon>
        <taxon>Oceanospirillales</taxon>
        <taxon>Oceanospirillaceae</taxon>
        <taxon>Neptunomonas</taxon>
    </lineage>
</organism>
<evidence type="ECO:0000259" key="5">
    <source>
        <dbReference type="Pfam" id="PF08406"/>
    </source>
</evidence>
<sequence>MSTANTVELNLAVGNEAVPFYLPQHNEVELFTHAYENQLPVLIKGPTGCGKTRFISHMAQRLGLPLHTVSCHDDLTASDLVGRYLIGDGMTQWHDGPLTRAVREGGICYLDEVVEARKDTTVVIHPLTDDRRILPIDRTNELLHAPKNFMLVVSYNPGYQNLMKGLKPSTRQRFISMSFTYLKPEEEKRVIETETGLDSANAQRLIHLAIGLRGLKDMDLEEGASTRLLVYTATLMKAGFDPVEACRAGLVESLTDDEDTISALMEVVKANF</sequence>
<dbReference type="Pfam" id="PF08406">
    <property type="entry name" value="CbbQ_C"/>
    <property type="match status" value="1"/>
</dbReference>
<dbReference type="STRING" id="1045558.SAMN05216175_11294"/>
<dbReference type="GO" id="GO:0016887">
    <property type="term" value="F:ATP hydrolysis activity"/>
    <property type="evidence" value="ECO:0007669"/>
    <property type="project" value="InterPro"/>
</dbReference>
<comment type="similarity">
    <text evidence="1">Belongs to the CbbQ/NirQ/NorQ/GpvN family.</text>
</comment>
<dbReference type="InterPro" id="IPR011704">
    <property type="entry name" value="ATPase_dyneun-rel_AAA"/>
</dbReference>
<dbReference type="RefSeq" id="WP_090729225.1">
    <property type="nucleotide sequence ID" value="NZ_FOOU01000012.1"/>
</dbReference>
<dbReference type="Gene3D" id="3.40.50.300">
    <property type="entry name" value="P-loop containing nucleotide triphosphate hydrolases"/>
    <property type="match status" value="1"/>
</dbReference>